<dbReference type="InterPro" id="IPR051264">
    <property type="entry name" value="FAD-oxidored/transferase_4"/>
</dbReference>
<proteinExistence type="inferred from homology"/>
<organism evidence="14 15">
    <name type="scientific">Nicrophorus vespilloides</name>
    <name type="common">Boreal carrion beetle</name>
    <dbReference type="NCBI Taxonomy" id="110193"/>
    <lineage>
        <taxon>Eukaryota</taxon>
        <taxon>Metazoa</taxon>
        <taxon>Ecdysozoa</taxon>
        <taxon>Arthropoda</taxon>
        <taxon>Hexapoda</taxon>
        <taxon>Insecta</taxon>
        <taxon>Pterygota</taxon>
        <taxon>Neoptera</taxon>
        <taxon>Endopterygota</taxon>
        <taxon>Coleoptera</taxon>
        <taxon>Polyphaga</taxon>
        <taxon>Staphyliniformia</taxon>
        <taxon>Silphidae</taxon>
        <taxon>Nicrophorinae</taxon>
        <taxon>Nicrophorus</taxon>
    </lineage>
</organism>
<dbReference type="PANTHER" id="PTHR43716">
    <property type="entry name" value="D-2-HYDROXYGLUTARATE DEHYDROGENASE, MITOCHONDRIAL"/>
    <property type="match status" value="1"/>
</dbReference>
<name>A0ABM1MID4_NICVS</name>
<evidence type="ECO:0000256" key="12">
    <source>
        <dbReference type="ARBA" id="ARBA00049267"/>
    </source>
</evidence>
<evidence type="ECO:0000313" key="15">
    <source>
        <dbReference type="RefSeq" id="XP_017774334.1"/>
    </source>
</evidence>
<dbReference type="InterPro" id="IPR016167">
    <property type="entry name" value="FAD-bd_PCMH_sub1"/>
</dbReference>
<dbReference type="PANTHER" id="PTHR43716:SF1">
    <property type="entry name" value="D-2-HYDROXYGLUTARATE DEHYDROGENASE, MITOCHONDRIAL"/>
    <property type="match status" value="1"/>
</dbReference>
<dbReference type="InterPro" id="IPR016166">
    <property type="entry name" value="FAD-bd_PCMH"/>
</dbReference>
<dbReference type="Proteomes" id="UP000695000">
    <property type="component" value="Unplaced"/>
</dbReference>
<keyword evidence="5" id="KW-0285">Flavoprotein</keyword>
<dbReference type="Gene3D" id="3.30.70.2740">
    <property type="match status" value="1"/>
</dbReference>
<comment type="subunit">
    <text evidence="4">Homodimer.</text>
</comment>
<dbReference type="Pfam" id="PF02913">
    <property type="entry name" value="FAD-oxidase_C"/>
    <property type="match status" value="1"/>
</dbReference>
<evidence type="ECO:0000256" key="11">
    <source>
        <dbReference type="ARBA" id="ARBA00045410"/>
    </source>
</evidence>
<dbReference type="InterPro" id="IPR004113">
    <property type="entry name" value="FAD-bd_oxidored_4_C"/>
</dbReference>
<dbReference type="Gene3D" id="3.30.43.10">
    <property type="entry name" value="Uridine Diphospho-n-acetylenolpyruvylglucosamine Reductase, domain 2"/>
    <property type="match status" value="1"/>
</dbReference>
<comment type="similarity">
    <text evidence="3">Belongs to the FAD-binding oxidoreductase/transferase type 4 family.</text>
</comment>
<evidence type="ECO:0000256" key="5">
    <source>
        <dbReference type="ARBA" id="ARBA00022630"/>
    </source>
</evidence>
<dbReference type="InterPro" id="IPR006094">
    <property type="entry name" value="Oxid_FAD_bind_N"/>
</dbReference>
<dbReference type="InterPro" id="IPR016169">
    <property type="entry name" value="FAD-bd_PCMH_sub2"/>
</dbReference>
<dbReference type="InterPro" id="IPR016171">
    <property type="entry name" value="Vanillyl_alc_oxidase_C-sub2"/>
</dbReference>
<keyword evidence="8" id="KW-0576">Peroxisome</keyword>
<keyword evidence="14" id="KW-1185">Reference proteome</keyword>
<sequence length="499" mass="56033">MIRSFAADGLKRFASIRCFSSTPDFTKNNYNVQRGGYQSLEEDHIKYFQTLLGENRLVMDLSDLEQYNVDWFKHYRGNSKLVLKPKTTEEVSKILSYCNKNKLAVCPQGGNTGVVGGQVPVFDEIIISMALMNQIESVDEHLGVLVCQSGCILENLDNELEKKGFMMPLDLGAKGSCHIGGNVSTNAGGLRLLRYGNMHGNVLGLEAVKANGEIIDLMSSLKKDNTGFHLKHLFIGSEGTLGVVTKVAIQCAVRPKSINLAFLGLQSFPKVLKTFMQAKQDLGEILSAMEVMDSATMDFVKDKLKVESPIGEYPFYLVIETSGSNDEHDADKLHKFLETTLIKHFALNGTVATEPSKVKEMWQIRERIPDSFVKDDYVFLYDVTLPIPDYFTLVDDVRDHLGSKGKVFGFGHLGDGNLHIQVAVDKYTHEIKDFIEDYMYSRVVELKGSISAEHGIGFAKIKYLEKIKDKNALIFMRQMKRLMDPNGILNPYKLIFEQH</sequence>
<reference evidence="15" key="1">
    <citation type="submission" date="2025-08" db="UniProtKB">
        <authorList>
            <consortium name="RefSeq"/>
        </authorList>
    </citation>
    <scope>IDENTIFICATION</scope>
    <source>
        <tissue evidence="15">Whole Larva</tissue>
    </source>
</reference>
<comment type="subcellular location">
    <subcellularLocation>
        <location evidence="2">Peroxisome</location>
    </subcellularLocation>
</comment>
<dbReference type="Pfam" id="PF01565">
    <property type="entry name" value="FAD_binding_4"/>
    <property type="match status" value="1"/>
</dbReference>
<dbReference type="SUPFAM" id="SSF56176">
    <property type="entry name" value="FAD-binding/transporter-associated domain-like"/>
    <property type="match status" value="1"/>
</dbReference>
<evidence type="ECO:0000256" key="9">
    <source>
        <dbReference type="ARBA" id="ARBA00039003"/>
    </source>
</evidence>
<keyword evidence="7" id="KW-0560">Oxidoreductase</keyword>
<evidence type="ECO:0000256" key="2">
    <source>
        <dbReference type="ARBA" id="ARBA00004275"/>
    </source>
</evidence>
<dbReference type="PROSITE" id="PS51387">
    <property type="entry name" value="FAD_PCMH"/>
    <property type="match status" value="1"/>
</dbReference>
<accession>A0ABM1MID4</accession>
<dbReference type="RefSeq" id="XP_017774334.1">
    <property type="nucleotide sequence ID" value="XM_017918845.1"/>
</dbReference>
<dbReference type="SUPFAM" id="SSF55103">
    <property type="entry name" value="FAD-linked oxidases, C-terminal domain"/>
    <property type="match status" value="1"/>
</dbReference>
<evidence type="ECO:0000256" key="4">
    <source>
        <dbReference type="ARBA" id="ARBA00011738"/>
    </source>
</evidence>
<evidence type="ECO:0000256" key="1">
    <source>
        <dbReference type="ARBA" id="ARBA00001974"/>
    </source>
</evidence>
<dbReference type="Gene3D" id="1.10.45.10">
    <property type="entry name" value="Vanillyl-alcohol Oxidase, Chain A, domain 4"/>
    <property type="match status" value="1"/>
</dbReference>
<evidence type="ECO:0000256" key="8">
    <source>
        <dbReference type="ARBA" id="ARBA00023140"/>
    </source>
</evidence>
<feature type="domain" description="FAD-binding PCMH-type" evidence="13">
    <location>
        <begin position="75"/>
        <end position="254"/>
    </location>
</feature>
<dbReference type="GeneID" id="108561070"/>
<evidence type="ECO:0000256" key="6">
    <source>
        <dbReference type="ARBA" id="ARBA00022827"/>
    </source>
</evidence>
<dbReference type="Gene3D" id="3.30.70.2190">
    <property type="match status" value="1"/>
</dbReference>
<evidence type="ECO:0000259" key="13">
    <source>
        <dbReference type="PROSITE" id="PS51387"/>
    </source>
</evidence>
<comment type="catalytic activity">
    <reaction evidence="12">
        <text>(R)-malate + A = oxaloacetate + AH2</text>
        <dbReference type="Rhea" id="RHEA:67460"/>
        <dbReference type="ChEBI" id="CHEBI:13193"/>
        <dbReference type="ChEBI" id="CHEBI:15588"/>
        <dbReference type="ChEBI" id="CHEBI:16452"/>
        <dbReference type="ChEBI" id="CHEBI:17499"/>
    </reaction>
    <physiologicalReaction direction="left-to-right" evidence="12">
        <dbReference type="Rhea" id="RHEA:67461"/>
    </physiologicalReaction>
</comment>
<gene>
    <name evidence="15" type="primary">LOC108561070</name>
</gene>
<dbReference type="InterPro" id="IPR016164">
    <property type="entry name" value="FAD-linked_Oxase-like_C"/>
</dbReference>
<evidence type="ECO:0000256" key="10">
    <source>
        <dbReference type="ARBA" id="ARBA00039639"/>
    </source>
</evidence>
<dbReference type="InterPro" id="IPR036318">
    <property type="entry name" value="FAD-bd_PCMH-like_sf"/>
</dbReference>
<evidence type="ECO:0000256" key="3">
    <source>
        <dbReference type="ARBA" id="ARBA00008000"/>
    </source>
</evidence>
<comment type="function">
    <text evidence="11">Catalyzes the oxidation of D-2-hydroxyglutarate (D-2-HG) to alpha-ketoglutarate. Also catalyzes the oxidation of other D-2-hydroxyacids, such as D-malate (D-MAL) and D-lactate (D-LAC). Exhibits high activities towards D-2-HG and D-MAL but a very weak activity towards D-LAC.</text>
</comment>
<protein>
    <recommendedName>
        <fullName evidence="10">D-2-hydroxyglutarate dehydrogenase, mitochondrial</fullName>
        <ecNumber evidence="9">1.1.99.39</ecNumber>
    </recommendedName>
</protein>
<keyword evidence="6" id="KW-0274">FAD</keyword>
<evidence type="ECO:0000313" key="14">
    <source>
        <dbReference type="Proteomes" id="UP000695000"/>
    </source>
</evidence>
<comment type="cofactor">
    <cofactor evidence="1">
        <name>FAD</name>
        <dbReference type="ChEBI" id="CHEBI:57692"/>
    </cofactor>
</comment>
<dbReference type="EC" id="1.1.99.39" evidence="9"/>
<dbReference type="Gene3D" id="3.30.465.10">
    <property type="match status" value="1"/>
</dbReference>
<evidence type="ECO:0000256" key="7">
    <source>
        <dbReference type="ARBA" id="ARBA00023002"/>
    </source>
</evidence>